<accession>A0ABY7VW48</accession>
<proteinExistence type="inferred from homology"/>
<comment type="function">
    <text evidence="7">May play a role in DNA repair. It seems to be involved in an RecBC-independent recombinational process of DNA repair. It may act with RecF and RecO.</text>
</comment>
<protein>
    <recommendedName>
        <fullName evidence="7">Recombination protein RecR</fullName>
    </recommendedName>
</protein>
<dbReference type="InterPro" id="IPR015967">
    <property type="entry name" value="Rcmb_RecR_Znf"/>
</dbReference>
<dbReference type="InterPro" id="IPR000093">
    <property type="entry name" value="DNA_Rcmb_RecR"/>
</dbReference>
<reference evidence="9 10" key="1">
    <citation type="submission" date="2023-02" db="EMBL/GenBank/DDBJ databases">
        <title>Genome sequence of Lentisphaera profundi SAORIC-696.</title>
        <authorList>
            <person name="Kim e."/>
            <person name="Cho J.-C."/>
            <person name="Choi A."/>
            <person name="Kang I."/>
        </authorList>
    </citation>
    <scope>NUCLEOTIDE SEQUENCE [LARGE SCALE GENOMIC DNA]</scope>
    <source>
        <strain evidence="9 10">SAORIC-696</strain>
    </source>
</reference>
<dbReference type="Gene3D" id="3.40.1360.10">
    <property type="match status" value="1"/>
</dbReference>
<evidence type="ECO:0000313" key="9">
    <source>
        <dbReference type="EMBL" id="WDE97999.1"/>
    </source>
</evidence>
<keyword evidence="10" id="KW-1185">Reference proteome</keyword>
<evidence type="ECO:0000256" key="2">
    <source>
        <dbReference type="ARBA" id="ARBA00022763"/>
    </source>
</evidence>
<evidence type="ECO:0000259" key="8">
    <source>
        <dbReference type="PROSITE" id="PS50880"/>
    </source>
</evidence>
<evidence type="ECO:0000256" key="1">
    <source>
        <dbReference type="ARBA" id="ARBA00022723"/>
    </source>
</evidence>
<dbReference type="SMART" id="SM00493">
    <property type="entry name" value="TOPRIM"/>
    <property type="match status" value="1"/>
</dbReference>
<keyword evidence="4 7" id="KW-0862">Zinc</keyword>
<evidence type="ECO:0000256" key="5">
    <source>
        <dbReference type="ARBA" id="ARBA00023172"/>
    </source>
</evidence>
<dbReference type="Pfam" id="PF21175">
    <property type="entry name" value="RecR_C"/>
    <property type="match status" value="1"/>
</dbReference>
<keyword evidence="6 7" id="KW-0234">DNA repair</keyword>
<evidence type="ECO:0000256" key="7">
    <source>
        <dbReference type="HAMAP-Rule" id="MF_00017"/>
    </source>
</evidence>
<comment type="caution">
    <text evidence="7">Lacks conserved residue(s) required for the propagation of feature annotation.</text>
</comment>
<dbReference type="CDD" id="cd01025">
    <property type="entry name" value="TOPRIM_recR"/>
    <property type="match status" value="1"/>
</dbReference>
<dbReference type="NCBIfam" id="TIGR00615">
    <property type="entry name" value="recR"/>
    <property type="match status" value="1"/>
</dbReference>
<dbReference type="Gene3D" id="1.10.8.420">
    <property type="entry name" value="RecR Domain 1"/>
    <property type="match status" value="1"/>
</dbReference>
<name>A0ABY7VW48_9BACT</name>
<keyword evidence="3 7" id="KW-0863">Zinc-finger</keyword>
<dbReference type="Proteomes" id="UP001214250">
    <property type="component" value="Chromosome 2"/>
</dbReference>
<feature type="domain" description="Toprim" evidence="8">
    <location>
        <begin position="82"/>
        <end position="177"/>
    </location>
</feature>
<gene>
    <name evidence="7 9" type="primary">recR</name>
    <name evidence="9" type="ORF">PQO03_19415</name>
</gene>
<dbReference type="Pfam" id="PF13662">
    <property type="entry name" value="Toprim_4"/>
    <property type="match status" value="1"/>
</dbReference>
<dbReference type="InterPro" id="IPR023627">
    <property type="entry name" value="Rcmb_RecR"/>
</dbReference>
<evidence type="ECO:0000256" key="6">
    <source>
        <dbReference type="ARBA" id="ARBA00023204"/>
    </source>
</evidence>
<dbReference type="PROSITE" id="PS50880">
    <property type="entry name" value="TOPRIM"/>
    <property type="match status" value="1"/>
</dbReference>
<evidence type="ECO:0000256" key="3">
    <source>
        <dbReference type="ARBA" id="ARBA00022771"/>
    </source>
</evidence>
<keyword evidence="5 7" id="KW-0233">DNA recombination</keyword>
<dbReference type="HAMAP" id="MF_00017">
    <property type="entry name" value="RecR"/>
    <property type="match status" value="1"/>
</dbReference>
<dbReference type="Pfam" id="PF02132">
    <property type="entry name" value="RecR_ZnF"/>
    <property type="match status" value="1"/>
</dbReference>
<dbReference type="SUPFAM" id="SSF111304">
    <property type="entry name" value="Recombination protein RecR"/>
    <property type="match status" value="1"/>
</dbReference>
<dbReference type="PANTHER" id="PTHR30446">
    <property type="entry name" value="RECOMBINATION PROTEIN RECR"/>
    <property type="match status" value="1"/>
</dbReference>
<keyword evidence="1 7" id="KW-0479">Metal-binding</keyword>
<dbReference type="PANTHER" id="PTHR30446:SF0">
    <property type="entry name" value="RECOMBINATION PROTEIN RECR"/>
    <property type="match status" value="1"/>
</dbReference>
<keyword evidence="2 7" id="KW-0227">DNA damage</keyword>
<evidence type="ECO:0000256" key="4">
    <source>
        <dbReference type="ARBA" id="ARBA00022833"/>
    </source>
</evidence>
<sequence>MRLYPDQFQQAIETIASLPGIGKKGAEKMALAIYSWPESKLKHFATLIDSMQHDLHNCEQCGFFSQDDELCPICSDPKRLSEQICVVEQVSQLPVIEKSGSFKGLYHVLHGRLSPMRGIGPDDININKLLQRCKESHVHEVILATATDIEGQATASYIAKLLNEQGISTTRIAQGIPIGADLNYADAASIAMAINSRREL</sequence>
<dbReference type="RefSeq" id="WP_274152723.1">
    <property type="nucleotide sequence ID" value="NZ_CP117812.1"/>
</dbReference>
<organism evidence="9 10">
    <name type="scientific">Lentisphaera profundi</name>
    <dbReference type="NCBI Taxonomy" id="1658616"/>
    <lineage>
        <taxon>Bacteria</taxon>
        <taxon>Pseudomonadati</taxon>
        <taxon>Lentisphaerota</taxon>
        <taxon>Lentisphaeria</taxon>
        <taxon>Lentisphaerales</taxon>
        <taxon>Lentisphaeraceae</taxon>
        <taxon>Lentisphaera</taxon>
    </lineage>
</organism>
<dbReference type="InterPro" id="IPR034137">
    <property type="entry name" value="TOPRIM_RecR"/>
</dbReference>
<dbReference type="InterPro" id="IPR006171">
    <property type="entry name" value="TOPRIM_dom"/>
</dbReference>
<dbReference type="EMBL" id="CP117812">
    <property type="protein sequence ID" value="WDE97999.1"/>
    <property type="molecule type" value="Genomic_DNA"/>
</dbReference>
<comment type="similarity">
    <text evidence="7">Belongs to the RecR family.</text>
</comment>
<evidence type="ECO:0000313" key="10">
    <source>
        <dbReference type="Proteomes" id="UP001214250"/>
    </source>
</evidence>